<proteinExistence type="predicted"/>
<accession>A0A7W7NV74</accession>
<gene>
    <name evidence="1" type="ORF">HNO88_001597</name>
</gene>
<dbReference type="Proteomes" id="UP000555448">
    <property type="component" value="Unassembled WGS sequence"/>
</dbReference>
<keyword evidence="2" id="KW-1185">Reference proteome</keyword>
<name>A0A7W7NV74_9SPHN</name>
<reference evidence="1 2" key="1">
    <citation type="submission" date="2020-08" db="EMBL/GenBank/DDBJ databases">
        <title>Functional genomics of gut bacteria from endangered species of beetles.</title>
        <authorList>
            <person name="Carlos-Shanley C."/>
        </authorList>
    </citation>
    <scope>NUCLEOTIDE SEQUENCE [LARGE SCALE GENOMIC DNA]</scope>
    <source>
        <strain evidence="1 2">S00245</strain>
    </source>
</reference>
<dbReference type="GO" id="GO:0004386">
    <property type="term" value="F:helicase activity"/>
    <property type="evidence" value="ECO:0007669"/>
    <property type="project" value="UniProtKB-KW"/>
</dbReference>
<keyword evidence="1" id="KW-0378">Hydrolase</keyword>
<dbReference type="AlphaFoldDB" id="A0A7W7NV74"/>
<dbReference type="RefSeq" id="WP_184243807.1">
    <property type="nucleotide sequence ID" value="NZ_JACHLR010000005.1"/>
</dbReference>
<protein>
    <submittedName>
        <fullName evidence="1">Putative DNA primase/helicase</fullName>
    </submittedName>
</protein>
<keyword evidence="1" id="KW-0067">ATP-binding</keyword>
<evidence type="ECO:0000313" key="1">
    <source>
        <dbReference type="EMBL" id="MBB4858278.1"/>
    </source>
</evidence>
<keyword evidence="1" id="KW-0547">Nucleotide-binding</keyword>
<keyword evidence="1" id="KW-0347">Helicase</keyword>
<comment type="caution">
    <text evidence="1">The sequence shown here is derived from an EMBL/GenBank/DDBJ whole genome shotgun (WGS) entry which is preliminary data.</text>
</comment>
<sequence>MTEAATVTRIAERFDHRPTDERTRIIEVKPDALHLIATEAEDALVEADAPLYVRSGGGGIVRPVIDEVDAFHSSRTKVARLCSVGADNLTDYLCRVAHWVKYNARQKGLVPTDPPPAVAKMILGREGEWQLRVIAGVITTPTMRQDGSILCEAGYDEATRLLLLDPPTLPPIPDRPTKTQALESLLILDTLLDEFPFADAPSRSVALSMLITPVVRAALKAVPLQATTAPVAGSGKSYIVDISCCIGTGQPAPVIAAAQKDEETEKRLGAALLSGQAIIPIDNVNGQLGGDLLCQMIERPVVSPRILGFSKLVNIENRATVFATGNNIQMVGDMTRRVVLCTLDPGMERPELRKFEAKPVDMVLSDRGKYIAAALTVCRAYAVAGYPDQCRPLASFEDWSRVVRSALVWLGREDPVATMEAARADDPVTSLLRTLFTSWYEATGSNWMSAAELKRTAETTNPHGGYNRPDLNQALRDAAADRGGTIDAGNLGRFLGRHKGRVIQGLKLVNDNDLHAKSKLWRLERLETAA</sequence>
<dbReference type="EMBL" id="JACHLR010000005">
    <property type="protein sequence ID" value="MBB4858278.1"/>
    <property type="molecule type" value="Genomic_DNA"/>
</dbReference>
<evidence type="ECO:0000313" key="2">
    <source>
        <dbReference type="Proteomes" id="UP000555448"/>
    </source>
</evidence>
<organism evidence="1 2">
    <name type="scientific">Novosphingobium chloroacetimidivorans</name>
    <dbReference type="NCBI Taxonomy" id="1428314"/>
    <lineage>
        <taxon>Bacteria</taxon>
        <taxon>Pseudomonadati</taxon>
        <taxon>Pseudomonadota</taxon>
        <taxon>Alphaproteobacteria</taxon>
        <taxon>Sphingomonadales</taxon>
        <taxon>Sphingomonadaceae</taxon>
        <taxon>Novosphingobium</taxon>
    </lineage>
</organism>